<gene>
    <name evidence="1" type="ORF">DB31_7623</name>
</gene>
<dbReference type="AlphaFoldDB" id="A0A085WL23"/>
<accession>A0A085WL23</accession>
<protein>
    <submittedName>
        <fullName evidence="1">Uncharacterized protein</fullName>
    </submittedName>
</protein>
<proteinExistence type="predicted"/>
<evidence type="ECO:0000313" key="2">
    <source>
        <dbReference type="Proteomes" id="UP000028725"/>
    </source>
</evidence>
<sequence length="54" mass="5648">MVLSLVGTIVHLAEAVFLFTCKRHDVAPEFVVGALASVRVVLQGRADSAGASTH</sequence>
<dbReference type="EMBL" id="JMCB01000006">
    <property type="protein sequence ID" value="KFE68386.1"/>
    <property type="molecule type" value="Genomic_DNA"/>
</dbReference>
<name>A0A085WL23_9BACT</name>
<organism evidence="1 2">
    <name type="scientific">Hyalangium minutum</name>
    <dbReference type="NCBI Taxonomy" id="394096"/>
    <lineage>
        <taxon>Bacteria</taxon>
        <taxon>Pseudomonadati</taxon>
        <taxon>Myxococcota</taxon>
        <taxon>Myxococcia</taxon>
        <taxon>Myxococcales</taxon>
        <taxon>Cystobacterineae</taxon>
        <taxon>Archangiaceae</taxon>
        <taxon>Hyalangium</taxon>
    </lineage>
</organism>
<reference evidence="1 2" key="1">
    <citation type="submission" date="2014-04" db="EMBL/GenBank/DDBJ databases">
        <title>Genome assembly of Hyalangium minutum DSM 14724.</title>
        <authorList>
            <person name="Sharma G."/>
            <person name="Subramanian S."/>
        </authorList>
    </citation>
    <scope>NUCLEOTIDE SEQUENCE [LARGE SCALE GENOMIC DNA]</scope>
    <source>
        <strain evidence="1 2">DSM 14724</strain>
    </source>
</reference>
<keyword evidence="2" id="KW-1185">Reference proteome</keyword>
<comment type="caution">
    <text evidence="1">The sequence shown here is derived from an EMBL/GenBank/DDBJ whole genome shotgun (WGS) entry which is preliminary data.</text>
</comment>
<dbReference type="Proteomes" id="UP000028725">
    <property type="component" value="Unassembled WGS sequence"/>
</dbReference>
<evidence type="ECO:0000313" key="1">
    <source>
        <dbReference type="EMBL" id="KFE68386.1"/>
    </source>
</evidence>